<dbReference type="Proteomes" id="UP000078113">
    <property type="component" value="Unassembled WGS sequence"/>
</dbReference>
<protein>
    <submittedName>
        <fullName evidence="2">Uncharacterized protein</fullName>
    </submittedName>
</protein>
<dbReference type="AlphaFoldDB" id="A0A8X7N4Q4"/>
<sequence length="144" mass="15935">MANGPHICVEGRKDAMMEQGAPEKGEKEKSRYIDDEAAVSGPEAADEQEQEDGQEAEADPKGSLRQLVVRDRHPTVTKISKVHADQRCASGYKGNPSRARPIAYARRRGDFEGGAPSSKGHHWEDFVPTTAEQRARQRRLGLIE</sequence>
<proteinExistence type="predicted"/>
<evidence type="ECO:0000256" key="1">
    <source>
        <dbReference type="SAM" id="MobiDB-lite"/>
    </source>
</evidence>
<name>A0A8X7N4Q4_9BASI</name>
<evidence type="ECO:0000313" key="2">
    <source>
        <dbReference type="EMBL" id="KAE8265572.1"/>
    </source>
</evidence>
<feature type="compositionally biased region" description="Acidic residues" evidence="1">
    <location>
        <begin position="44"/>
        <end position="57"/>
    </location>
</feature>
<gene>
    <name evidence="2" type="ORF">A4X09_0g6604</name>
</gene>
<feature type="compositionally biased region" description="Basic and acidic residues" evidence="1">
    <location>
        <begin position="9"/>
        <end position="34"/>
    </location>
</feature>
<comment type="caution">
    <text evidence="2">The sequence shown here is derived from an EMBL/GenBank/DDBJ whole genome shotgun (WGS) entry which is preliminary data.</text>
</comment>
<evidence type="ECO:0000313" key="3">
    <source>
        <dbReference type="Proteomes" id="UP000078113"/>
    </source>
</evidence>
<accession>A0A8X7N4Q4</accession>
<feature type="region of interest" description="Disordered" evidence="1">
    <location>
        <begin position="1"/>
        <end position="65"/>
    </location>
</feature>
<reference evidence="2" key="1">
    <citation type="submission" date="2016-04" db="EMBL/GenBank/DDBJ databases">
        <authorList>
            <person name="Nguyen H.D."/>
            <person name="Samba Siva P."/>
            <person name="Cullis J."/>
            <person name="Levesque C.A."/>
            <person name="Hambleton S."/>
        </authorList>
    </citation>
    <scope>NUCLEOTIDE SEQUENCE</scope>
    <source>
        <strain evidence="2">DAOMC 236422</strain>
    </source>
</reference>
<feature type="region of interest" description="Disordered" evidence="1">
    <location>
        <begin position="109"/>
        <end position="144"/>
    </location>
</feature>
<organism evidence="2 3">
    <name type="scientific">Tilletia walkeri</name>
    <dbReference type="NCBI Taxonomy" id="117179"/>
    <lineage>
        <taxon>Eukaryota</taxon>
        <taxon>Fungi</taxon>
        <taxon>Dikarya</taxon>
        <taxon>Basidiomycota</taxon>
        <taxon>Ustilaginomycotina</taxon>
        <taxon>Exobasidiomycetes</taxon>
        <taxon>Tilletiales</taxon>
        <taxon>Tilletiaceae</taxon>
        <taxon>Tilletia</taxon>
    </lineage>
</organism>
<keyword evidence="3" id="KW-1185">Reference proteome</keyword>
<reference evidence="2" key="2">
    <citation type="journal article" date="2019" name="IMA Fungus">
        <title>Genome sequencing and comparison of five Tilletia species to identify candidate genes for the detection of regulated species infecting wheat.</title>
        <authorList>
            <person name="Nguyen H.D.T."/>
            <person name="Sultana T."/>
            <person name="Kesanakurti P."/>
            <person name="Hambleton S."/>
        </authorList>
    </citation>
    <scope>NUCLEOTIDE SEQUENCE</scope>
    <source>
        <strain evidence="2">DAOMC 236422</strain>
    </source>
</reference>
<dbReference type="EMBL" id="LWDG02000442">
    <property type="protein sequence ID" value="KAE8265572.1"/>
    <property type="molecule type" value="Genomic_DNA"/>
</dbReference>